<gene>
    <name evidence="2" type="ORF">FPE_LOCUS9977</name>
</gene>
<evidence type="ECO:0000256" key="1">
    <source>
        <dbReference type="SAM" id="Phobius"/>
    </source>
</evidence>
<dbReference type="EMBL" id="OU503040">
    <property type="protein sequence ID" value="CAI9762547.1"/>
    <property type="molecule type" value="Genomic_DNA"/>
</dbReference>
<feature type="transmembrane region" description="Helical" evidence="1">
    <location>
        <begin position="57"/>
        <end position="73"/>
    </location>
</feature>
<evidence type="ECO:0000313" key="3">
    <source>
        <dbReference type="Proteomes" id="UP000834106"/>
    </source>
</evidence>
<keyword evidence="1" id="KW-1133">Transmembrane helix</keyword>
<dbReference type="AlphaFoldDB" id="A0AAD1Z8N0"/>
<name>A0AAD1Z8N0_9LAMI</name>
<proteinExistence type="predicted"/>
<evidence type="ECO:0000313" key="2">
    <source>
        <dbReference type="EMBL" id="CAI9762547.1"/>
    </source>
</evidence>
<feature type="transmembrane region" description="Helical" evidence="1">
    <location>
        <begin position="20"/>
        <end position="45"/>
    </location>
</feature>
<dbReference type="PANTHER" id="PTHR34370">
    <property type="entry name" value="OS04G0600100 PROTEIN"/>
    <property type="match status" value="1"/>
</dbReference>
<keyword evidence="3" id="KW-1185">Reference proteome</keyword>
<keyword evidence="1" id="KW-0472">Membrane</keyword>
<accession>A0AAD1Z8N0</accession>
<organism evidence="2 3">
    <name type="scientific">Fraxinus pennsylvanica</name>
    <dbReference type="NCBI Taxonomy" id="56036"/>
    <lineage>
        <taxon>Eukaryota</taxon>
        <taxon>Viridiplantae</taxon>
        <taxon>Streptophyta</taxon>
        <taxon>Embryophyta</taxon>
        <taxon>Tracheophyta</taxon>
        <taxon>Spermatophyta</taxon>
        <taxon>Magnoliopsida</taxon>
        <taxon>eudicotyledons</taxon>
        <taxon>Gunneridae</taxon>
        <taxon>Pentapetalae</taxon>
        <taxon>asterids</taxon>
        <taxon>lamiids</taxon>
        <taxon>Lamiales</taxon>
        <taxon>Oleaceae</taxon>
        <taxon>Oleeae</taxon>
        <taxon>Fraxinus</taxon>
    </lineage>
</organism>
<dbReference type="Proteomes" id="UP000834106">
    <property type="component" value="Chromosome 5"/>
</dbReference>
<keyword evidence="1" id="KW-0812">Transmembrane</keyword>
<dbReference type="PANTHER" id="PTHR34370:SF1">
    <property type="entry name" value="OS04G0600100 PROTEIN"/>
    <property type="match status" value="1"/>
</dbReference>
<sequence length="131" mass="13955">MPLQKENSAELSSKLAELGLAAVLAYGIIGVTVTVTYTSFFVLAFLGYEKSNGKNPAANLQALLGILILMWTGNNITRPFRVAGAAALASAIDKGLRSILFQLSDSCLCIFTCGGHSYRIMLDSCQIAYSV</sequence>
<reference evidence="2" key="1">
    <citation type="submission" date="2023-05" db="EMBL/GenBank/DDBJ databases">
        <authorList>
            <person name="Huff M."/>
        </authorList>
    </citation>
    <scope>NUCLEOTIDE SEQUENCE</scope>
</reference>
<protein>
    <submittedName>
        <fullName evidence="2">Uncharacterized protein</fullName>
    </submittedName>
</protein>